<evidence type="ECO:0000313" key="4">
    <source>
        <dbReference type="Proteomes" id="UP000243197"/>
    </source>
</evidence>
<evidence type="ECO:0000256" key="1">
    <source>
        <dbReference type="SAM" id="MobiDB-lite"/>
    </source>
</evidence>
<keyword evidence="2" id="KW-0472">Membrane</keyword>
<keyword evidence="2" id="KW-0812">Transmembrane</keyword>
<gene>
    <name evidence="3" type="ORF">JBKA6_1200</name>
</gene>
<evidence type="ECO:0008006" key="5">
    <source>
        <dbReference type="Google" id="ProtNLM"/>
    </source>
</evidence>
<evidence type="ECO:0000313" key="3">
    <source>
        <dbReference type="EMBL" id="BAV95213.1"/>
    </source>
</evidence>
<proteinExistence type="predicted"/>
<accession>A0A1J1E2N6</accession>
<dbReference type="RefSeq" id="WP_096686827.1">
    <property type="nucleotide sequence ID" value="NZ_AP014564.1"/>
</dbReference>
<reference evidence="3 4" key="1">
    <citation type="submission" date="2014-03" db="EMBL/GenBank/DDBJ databases">
        <title>complete genome sequence of Flavobacteriaceae bacterium JBKA-6.</title>
        <authorList>
            <person name="Takano T."/>
            <person name="Nakamura Y."/>
            <person name="Takuma S."/>
            <person name="Yasuike M."/>
            <person name="Matsuyama T."/>
            <person name="Sakai T."/>
            <person name="Fujiwara A."/>
            <person name="Kimoto K."/>
            <person name="Fukuda Y."/>
            <person name="Kondo H."/>
            <person name="Hirono I."/>
            <person name="Nakayasu C."/>
        </authorList>
    </citation>
    <scope>NUCLEOTIDE SEQUENCE [LARGE SCALE GENOMIC DNA]</scope>
    <source>
        <strain evidence="3 4">JBKA-6</strain>
    </source>
</reference>
<keyword evidence="2" id="KW-1133">Transmembrane helix</keyword>
<keyword evidence="4" id="KW-1185">Reference proteome</keyword>
<sequence length="1305" mass="138284">MFKKNYFIKSIIFSFVLLSVIIFSCEKNKVYQDDLGVCIDSFALLDSENDQKNLGSDIKCDIDAENYTISLTVPSSAELRGLKFNITPCEGVSISPASGEETDFELVEKPSGESTEEASEASSEGSSSKRYKKIFTLTKGEKSQEYTVYITKESAPVLSNFTIQANTSKGIKTDVGAVITDDTDTATGKIVLKIPYTGTAISLEGLTSIINVPEGFTVDPIAGTITESIQSKEFTLTKTDTGSQRVYTVEAVKGPFIDTFKFAATSGSTNIGITTEVTGNIDHTAGTITVTVPSGVILSNLTSTIAVGENTKSEFTPSTQTDFSSNVQYTVTSSNSSATDFTKEYTVIITKALASDCSISSFKLEKSKNETRIFADRVGVITESTDTDPSTITLHVSDAATLDGLTPTIVHTGASITSGDSTTTETTDSASTNITTTTVNYTVTAADGKTKVYAVKYVKDLSSNNRISEFKFTKSDSDNTGLKLTRSSVDTAGARASDVVISNNNTNTGTETISVKVSTAATITALIPTITKHERATISPGVATHDYSTNNSQVYIITAEDGQTREYTVSVAKSLSNEKVISTFKFENSQNTDKNFGSSTDYPSETITSTGDRDVDVSVKIPNGVTLTGLKPTIELSDNNAKVSPANQIEQSFTRGTAVDYTVTAQDGTTRKYKVTIGALSTAAQITSFKILTEDHNGNSKITQDMIVTPTSNGSEYTIVLDGEDNSTVSLSPEIVFTGSKVEPASKAPTTFTYGQAKTYIVTAENGTTKQYSVIVKSSNSKMKSFKFKTGSNSTGKIVQDVTGIIDHDAKTVTVKVPYNAVVTALTPEVLGNNGSTVTLKTGGVDANTEQNFSSQKTYTVTAQDGTTSDYAVTVTKEVEPTISEFKFTTASNGSKNLGSTDIIGEITNNTGDTPGEIILKVPHNASLDVLTPTVTGTSTSGFSVYKGATGTEVANASNNFENSHSTPKEYSAVDAAGGRKVYNVRVYKEPAITEFKFTKTANSGASFPDSPTEYTASTITQNGISENGTITITVANTVNVTELKKATITSENIDTSNPVDISFTGSASTYSATITVANKDLSGFNKTYTVNLTKEAAPKLTSFKINANSGKGIQNEVSAEFTHPSASDGKGGKIMLKFPKNNEHAFDLTELSYTETASTGATLTPASKISEDITAGNSKITLTTTLGSTSEYTVEAVKGPYISKFDFKTDTSGGTNTSITADVDGTIDHANNTIKLVLPSTVTEDLTAIQLTPTIELGDSGTSTIEPASGTEQTFTSGSATYTVKNSSDTTFIKTYTVTVTKQN</sequence>
<feature type="transmembrane region" description="Helical" evidence="2">
    <location>
        <begin position="7"/>
        <end position="24"/>
    </location>
</feature>
<evidence type="ECO:0000256" key="2">
    <source>
        <dbReference type="SAM" id="Phobius"/>
    </source>
</evidence>
<dbReference type="OrthoDB" id="713122at2"/>
<dbReference type="EMBL" id="AP014564">
    <property type="protein sequence ID" value="BAV95213.1"/>
    <property type="molecule type" value="Genomic_DNA"/>
</dbReference>
<organism evidence="3 4">
    <name type="scientific">Ichthyobacterium seriolicida</name>
    <dbReference type="NCBI Taxonomy" id="242600"/>
    <lineage>
        <taxon>Bacteria</taxon>
        <taxon>Pseudomonadati</taxon>
        <taxon>Bacteroidota</taxon>
        <taxon>Flavobacteriia</taxon>
        <taxon>Flavobacteriales</taxon>
        <taxon>Ichthyobacteriaceae</taxon>
        <taxon>Ichthyobacterium</taxon>
    </lineage>
</organism>
<feature type="region of interest" description="Disordered" evidence="1">
    <location>
        <begin position="94"/>
        <end position="125"/>
    </location>
</feature>
<name>A0A1J1E2N6_9FLAO</name>
<dbReference type="Proteomes" id="UP000243197">
    <property type="component" value="Chromosome"/>
</dbReference>
<protein>
    <recommendedName>
        <fullName evidence="5">Pkd domain containing protein</fullName>
    </recommendedName>
</protein>
<dbReference type="PROSITE" id="PS51257">
    <property type="entry name" value="PROKAR_LIPOPROTEIN"/>
    <property type="match status" value="1"/>
</dbReference>
<dbReference type="KEGG" id="ise:JBKA6_1200"/>
<dbReference type="Gene3D" id="2.60.40.2340">
    <property type="match status" value="8"/>
</dbReference>